<gene>
    <name evidence="2" type="ORF">EZS28_056620</name>
</gene>
<evidence type="ECO:0000256" key="1">
    <source>
        <dbReference type="SAM" id="MobiDB-lite"/>
    </source>
</evidence>
<name>A0A5J4PH83_9EUKA</name>
<feature type="non-terminal residue" evidence="2">
    <location>
        <position position="135"/>
    </location>
</feature>
<feature type="compositionally biased region" description="Polar residues" evidence="1">
    <location>
        <begin position="43"/>
        <end position="52"/>
    </location>
</feature>
<dbReference type="Proteomes" id="UP000324800">
    <property type="component" value="Unassembled WGS sequence"/>
</dbReference>
<sequence length="135" mass="16097">DAQPVRSQAQLEREKAQERRTVSIVGLQQRLMAEEQDNRDLNQVENSISHQSQLRERRENRLKQSDQYWKARDPDELALDRAILFTNKISDYATRTEEQIPTYFHDNTIEEWIMQTEKEVSALEAQNKLRRDNLI</sequence>
<feature type="compositionally biased region" description="Basic and acidic residues" evidence="1">
    <location>
        <begin position="53"/>
        <end position="67"/>
    </location>
</feature>
<proteinExistence type="predicted"/>
<comment type="caution">
    <text evidence="2">The sequence shown here is derived from an EMBL/GenBank/DDBJ whole genome shotgun (WGS) entry which is preliminary data.</text>
</comment>
<reference evidence="2 3" key="1">
    <citation type="submission" date="2019-03" db="EMBL/GenBank/DDBJ databases">
        <title>Single cell metagenomics reveals metabolic interactions within the superorganism composed of flagellate Streblomastix strix and complex community of Bacteroidetes bacteria on its surface.</title>
        <authorList>
            <person name="Treitli S.C."/>
            <person name="Kolisko M."/>
            <person name="Husnik F."/>
            <person name="Keeling P."/>
            <person name="Hampl V."/>
        </authorList>
    </citation>
    <scope>NUCLEOTIDE SEQUENCE [LARGE SCALE GENOMIC DNA]</scope>
    <source>
        <strain evidence="2">ST1C</strain>
    </source>
</reference>
<evidence type="ECO:0000313" key="3">
    <source>
        <dbReference type="Proteomes" id="UP000324800"/>
    </source>
</evidence>
<feature type="non-terminal residue" evidence="2">
    <location>
        <position position="1"/>
    </location>
</feature>
<feature type="region of interest" description="Disordered" evidence="1">
    <location>
        <begin position="36"/>
        <end position="67"/>
    </location>
</feature>
<dbReference type="AlphaFoldDB" id="A0A5J4PH83"/>
<protein>
    <submittedName>
        <fullName evidence="2">Uncharacterized protein</fullName>
    </submittedName>
</protein>
<organism evidence="2 3">
    <name type="scientific">Streblomastix strix</name>
    <dbReference type="NCBI Taxonomy" id="222440"/>
    <lineage>
        <taxon>Eukaryota</taxon>
        <taxon>Metamonada</taxon>
        <taxon>Preaxostyla</taxon>
        <taxon>Oxymonadida</taxon>
        <taxon>Streblomastigidae</taxon>
        <taxon>Streblomastix</taxon>
    </lineage>
</organism>
<accession>A0A5J4PH83</accession>
<evidence type="ECO:0000313" key="2">
    <source>
        <dbReference type="EMBL" id="KAA6308817.1"/>
    </source>
</evidence>
<dbReference type="EMBL" id="SNRW01050641">
    <property type="protein sequence ID" value="KAA6308817.1"/>
    <property type="molecule type" value="Genomic_DNA"/>
</dbReference>